<protein>
    <submittedName>
        <fullName evidence="1">Uncharacterized protein</fullName>
    </submittedName>
</protein>
<gene>
    <name evidence="1" type="ORF">VP01_1911g2</name>
</gene>
<reference evidence="1 2" key="1">
    <citation type="submission" date="2015-08" db="EMBL/GenBank/DDBJ databases">
        <title>Next Generation Sequencing and Analysis of the Genome of Puccinia sorghi L Schw, the Causal Agent of Maize Common Rust.</title>
        <authorList>
            <person name="Rochi L."/>
            <person name="Burguener G."/>
            <person name="Darino M."/>
            <person name="Turjanski A."/>
            <person name="Kreff E."/>
            <person name="Dieguez M.J."/>
            <person name="Sacco F."/>
        </authorList>
    </citation>
    <scope>NUCLEOTIDE SEQUENCE [LARGE SCALE GENOMIC DNA]</scope>
    <source>
        <strain evidence="1 2">RO10H11247</strain>
    </source>
</reference>
<keyword evidence="2" id="KW-1185">Reference proteome</keyword>
<sequence length="195" mass="22318">MSVNNTKNFYYSIGIQNLIFLDCIEPMDLPPSKKFRSMEKLVEFLCLQARDHGYGIRKGISHAFKNIYFSFDCGSLCGGRLKNLAKCDTSTHKSWRVQPPGIPLSFISPFLPTTDPLTNSDSGTLDINRNIKKAINKMWQEEFLGKTPIEVLGFLKESNWYWDVAFNASGEIQQLFFDQLGSIHLSQIKSYVNRF</sequence>
<evidence type="ECO:0000313" key="2">
    <source>
        <dbReference type="Proteomes" id="UP000037035"/>
    </source>
</evidence>
<dbReference type="AlphaFoldDB" id="A0A0L6VCU4"/>
<dbReference type="Proteomes" id="UP000037035">
    <property type="component" value="Unassembled WGS sequence"/>
</dbReference>
<dbReference type="VEuPathDB" id="FungiDB:VP01_1911g2"/>
<name>A0A0L6VCU4_9BASI</name>
<comment type="caution">
    <text evidence="1">The sequence shown here is derived from an EMBL/GenBank/DDBJ whole genome shotgun (WGS) entry which is preliminary data.</text>
</comment>
<evidence type="ECO:0000313" key="1">
    <source>
        <dbReference type="EMBL" id="KNZ58539.1"/>
    </source>
</evidence>
<accession>A0A0L6VCU4</accession>
<dbReference type="EMBL" id="LAVV01006739">
    <property type="protein sequence ID" value="KNZ58539.1"/>
    <property type="molecule type" value="Genomic_DNA"/>
</dbReference>
<organism evidence="1 2">
    <name type="scientific">Puccinia sorghi</name>
    <dbReference type="NCBI Taxonomy" id="27349"/>
    <lineage>
        <taxon>Eukaryota</taxon>
        <taxon>Fungi</taxon>
        <taxon>Dikarya</taxon>
        <taxon>Basidiomycota</taxon>
        <taxon>Pucciniomycotina</taxon>
        <taxon>Pucciniomycetes</taxon>
        <taxon>Pucciniales</taxon>
        <taxon>Pucciniaceae</taxon>
        <taxon>Puccinia</taxon>
    </lineage>
</organism>
<proteinExistence type="predicted"/>